<gene>
    <name evidence="11" type="ORF">Q8F55_003528</name>
</gene>
<keyword evidence="6 9" id="KW-0472">Membrane</keyword>
<keyword evidence="4 9" id="KW-0812">Transmembrane</keyword>
<dbReference type="Pfam" id="PF07690">
    <property type="entry name" value="MFS_1"/>
    <property type="match status" value="1"/>
</dbReference>
<feature type="transmembrane region" description="Helical" evidence="9">
    <location>
        <begin position="217"/>
        <end position="239"/>
    </location>
</feature>
<dbReference type="EMBL" id="JBBXJM010000003">
    <property type="protein sequence ID" value="KAL1409544.1"/>
    <property type="molecule type" value="Genomic_DNA"/>
</dbReference>
<evidence type="ECO:0000256" key="6">
    <source>
        <dbReference type="ARBA" id="ARBA00023136"/>
    </source>
</evidence>
<keyword evidence="5 9" id="KW-1133">Transmembrane helix</keyword>
<dbReference type="GeneID" id="95984571"/>
<feature type="transmembrane region" description="Helical" evidence="9">
    <location>
        <begin position="382"/>
        <end position="402"/>
    </location>
</feature>
<proteinExistence type="inferred from homology"/>
<feature type="transmembrane region" description="Helical" evidence="9">
    <location>
        <begin position="336"/>
        <end position="362"/>
    </location>
</feature>
<sequence>MTPDAERGGLSPPVGAVSPTMRTFPFPPDDDSISAHELDEHEPEPIPVVPLKQSSTVLSTRSAREAARALETFESSPENPRNWTPSRKWRTTLTVALTGFISTCGSSIAVPGIHAVMKDFGETNGKIGTLVTSFYVLGLGAGPFLFAPISELYGRQVAYHTSQTFFVIFCIGTAAAPNMAGLIAMRFVCGVFGSVGPALGVATCADIFAPKERGRPVSIYALGPMSGPVLGSMLGYWILFGGWRWLFWAMTLMATANWMLLISLTDETFAPVIHKKLQYRIKHPQADATGLLDRLSPRRILHNLGWMSAMVSSEQARQVFGRAFSRPPRLLFRNPVALIFSAYYAYIYGIIYVFLVSVPLLFGSPPFKYKDLFSYEWPQGTVSLSYLGLAVGFLSSATLAALSQDRIYRRLSAKYKDDGQPEYRLVLTQLGMIIMPFGLFVFGWTAHAQTHWIGPLVGQALIALGLMLAFNSIQTYLVDAFFPYSAAATAGATALRSVVACVLPIFAPQMFGTLGWGWGGTLLALVAVIAVPAPLVMFKYGRRLRERFLFEG</sequence>
<feature type="transmembrane region" description="Helical" evidence="9">
    <location>
        <begin position="158"/>
        <end position="177"/>
    </location>
</feature>
<evidence type="ECO:0000256" key="5">
    <source>
        <dbReference type="ARBA" id="ARBA00022989"/>
    </source>
</evidence>
<dbReference type="SUPFAM" id="SSF103473">
    <property type="entry name" value="MFS general substrate transporter"/>
    <property type="match status" value="1"/>
</dbReference>
<feature type="transmembrane region" description="Helical" evidence="9">
    <location>
        <begin position="423"/>
        <end position="446"/>
    </location>
</feature>
<feature type="transmembrane region" description="Helical" evidence="9">
    <location>
        <begin position="93"/>
        <end position="115"/>
    </location>
</feature>
<feature type="transmembrane region" description="Helical" evidence="9">
    <location>
        <begin position="452"/>
        <end position="470"/>
    </location>
</feature>
<reference evidence="11 12" key="1">
    <citation type="submission" date="2023-08" db="EMBL/GenBank/DDBJ databases">
        <title>Annotated Genome Sequence of Vanrija albida AlHP1.</title>
        <authorList>
            <person name="Herzog R."/>
        </authorList>
    </citation>
    <scope>NUCLEOTIDE SEQUENCE [LARGE SCALE GENOMIC DNA]</scope>
    <source>
        <strain evidence="11 12">AlHP1</strain>
    </source>
</reference>
<evidence type="ECO:0000256" key="3">
    <source>
        <dbReference type="ARBA" id="ARBA00022475"/>
    </source>
</evidence>
<evidence type="ECO:0000256" key="2">
    <source>
        <dbReference type="ARBA" id="ARBA00022448"/>
    </source>
</evidence>
<name>A0ABR3Q475_9TREE</name>
<evidence type="ECO:0000256" key="4">
    <source>
        <dbReference type="ARBA" id="ARBA00022692"/>
    </source>
</evidence>
<dbReference type="InterPro" id="IPR036259">
    <property type="entry name" value="MFS_trans_sf"/>
</dbReference>
<dbReference type="PANTHER" id="PTHR23502">
    <property type="entry name" value="MAJOR FACILITATOR SUPERFAMILY"/>
    <property type="match status" value="1"/>
</dbReference>
<dbReference type="PROSITE" id="PS50850">
    <property type="entry name" value="MFS"/>
    <property type="match status" value="1"/>
</dbReference>
<comment type="subcellular location">
    <subcellularLocation>
        <location evidence="1">Cell membrane</location>
        <topology evidence="1">Multi-pass membrane protein</topology>
    </subcellularLocation>
</comment>
<keyword evidence="2" id="KW-0813">Transport</keyword>
<dbReference type="RefSeq" id="XP_069209488.1">
    <property type="nucleotide sequence ID" value="XM_069352070.1"/>
</dbReference>
<protein>
    <recommendedName>
        <fullName evidence="10">Major facilitator superfamily (MFS) profile domain-containing protein</fullName>
    </recommendedName>
</protein>
<feature type="region of interest" description="Disordered" evidence="8">
    <location>
        <begin position="1"/>
        <end position="47"/>
    </location>
</feature>
<evidence type="ECO:0000256" key="9">
    <source>
        <dbReference type="SAM" id="Phobius"/>
    </source>
</evidence>
<accession>A0ABR3Q475</accession>
<dbReference type="Proteomes" id="UP001565368">
    <property type="component" value="Unassembled WGS sequence"/>
</dbReference>
<evidence type="ECO:0000256" key="8">
    <source>
        <dbReference type="SAM" id="MobiDB-lite"/>
    </source>
</evidence>
<dbReference type="InterPro" id="IPR011701">
    <property type="entry name" value="MFS"/>
</dbReference>
<comment type="similarity">
    <text evidence="7">Belongs to the major facilitator superfamily. DHA1 family. Polyamines/proton antiporter (TC 2.A.1.2.16) subfamily.</text>
</comment>
<feature type="transmembrane region" description="Helical" evidence="9">
    <location>
        <begin position="482"/>
        <end position="506"/>
    </location>
</feature>
<feature type="transmembrane region" description="Helical" evidence="9">
    <location>
        <begin position="245"/>
        <end position="265"/>
    </location>
</feature>
<keyword evidence="3" id="KW-1003">Cell membrane</keyword>
<evidence type="ECO:0000256" key="7">
    <source>
        <dbReference type="ARBA" id="ARBA00038459"/>
    </source>
</evidence>
<evidence type="ECO:0000313" key="11">
    <source>
        <dbReference type="EMBL" id="KAL1409544.1"/>
    </source>
</evidence>
<evidence type="ECO:0000256" key="1">
    <source>
        <dbReference type="ARBA" id="ARBA00004651"/>
    </source>
</evidence>
<evidence type="ECO:0000313" key="12">
    <source>
        <dbReference type="Proteomes" id="UP001565368"/>
    </source>
</evidence>
<feature type="transmembrane region" description="Helical" evidence="9">
    <location>
        <begin position="127"/>
        <end position="146"/>
    </location>
</feature>
<organism evidence="11 12">
    <name type="scientific">Vanrija albida</name>
    <dbReference type="NCBI Taxonomy" id="181172"/>
    <lineage>
        <taxon>Eukaryota</taxon>
        <taxon>Fungi</taxon>
        <taxon>Dikarya</taxon>
        <taxon>Basidiomycota</taxon>
        <taxon>Agaricomycotina</taxon>
        <taxon>Tremellomycetes</taxon>
        <taxon>Trichosporonales</taxon>
        <taxon>Trichosporonaceae</taxon>
        <taxon>Vanrija</taxon>
    </lineage>
</organism>
<keyword evidence="12" id="KW-1185">Reference proteome</keyword>
<feature type="transmembrane region" description="Helical" evidence="9">
    <location>
        <begin position="518"/>
        <end position="538"/>
    </location>
</feature>
<evidence type="ECO:0000259" key="10">
    <source>
        <dbReference type="PROSITE" id="PS50850"/>
    </source>
</evidence>
<dbReference type="InterPro" id="IPR020846">
    <property type="entry name" value="MFS_dom"/>
</dbReference>
<feature type="domain" description="Major facilitator superfamily (MFS) profile" evidence="10">
    <location>
        <begin position="91"/>
        <end position="545"/>
    </location>
</feature>
<feature type="transmembrane region" description="Helical" evidence="9">
    <location>
        <begin position="183"/>
        <end position="205"/>
    </location>
</feature>
<dbReference type="PANTHER" id="PTHR23502:SF186">
    <property type="entry name" value="MAJOR FACILITATOR SUPERFAMILY (MFS) PROFILE DOMAIN-CONTAINING PROTEIN"/>
    <property type="match status" value="1"/>
</dbReference>
<comment type="caution">
    <text evidence="11">The sequence shown here is derived from an EMBL/GenBank/DDBJ whole genome shotgun (WGS) entry which is preliminary data.</text>
</comment>
<dbReference type="Gene3D" id="1.20.1250.20">
    <property type="entry name" value="MFS general substrate transporter like domains"/>
    <property type="match status" value="1"/>
</dbReference>